<dbReference type="AlphaFoldDB" id="A0A3N7FTW9"/>
<keyword evidence="2" id="KW-1185">Reference proteome</keyword>
<protein>
    <submittedName>
        <fullName evidence="1">Uncharacterized protein</fullName>
    </submittedName>
</protein>
<reference evidence="1 2" key="1">
    <citation type="journal article" date="2006" name="Science">
        <title>The genome of black cottonwood, Populus trichocarpa (Torr. &amp; Gray).</title>
        <authorList>
            <person name="Tuskan G.A."/>
            <person name="Difazio S."/>
            <person name="Jansson S."/>
            <person name="Bohlmann J."/>
            <person name="Grigoriev I."/>
            <person name="Hellsten U."/>
            <person name="Putnam N."/>
            <person name="Ralph S."/>
            <person name="Rombauts S."/>
            <person name="Salamov A."/>
            <person name="Schein J."/>
            <person name="Sterck L."/>
            <person name="Aerts A."/>
            <person name="Bhalerao R.R."/>
            <person name="Bhalerao R.P."/>
            <person name="Blaudez D."/>
            <person name="Boerjan W."/>
            <person name="Brun A."/>
            <person name="Brunner A."/>
            <person name="Busov V."/>
            <person name="Campbell M."/>
            <person name="Carlson J."/>
            <person name="Chalot M."/>
            <person name="Chapman J."/>
            <person name="Chen G.L."/>
            <person name="Cooper D."/>
            <person name="Coutinho P.M."/>
            <person name="Couturier J."/>
            <person name="Covert S."/>
            <person name="Cronk Q."/>
            <person name="Cunningham R."/>
            <person name="Davis J."/>
            <person name="Degroeve S."/>
            <person name="Dejardin A."/>
            <person name="Depamphilis C."/>
            <person name="Detter J."/>
            <person name="Dirks B."/>
            <person name="Dubchak I."/>
            <person name="Duplessis S."/>
            <person name="Ehlting J."/>
            <person name="Ellis B."/>
            <person name="Gendler K."/>
            <person name="Goodstein D."/>
            <person name="Gribskov M."/>
            <person name="Grimwood J."/>
            <person name="Groover A."/>
            <person name="Gunter L."/>
            <person name="Hamberger B."/>
            <person name="Heinze B."/>
            <person name="Helariutta Y."/>
            <person name="Henrissat B."/>
            <person name="Holligan D."/>
            <person name="Holt R."/>
            <person name="Huang W."/>
            <person name="Islam-Faridi N."/>
            <person name="Jones S."/>
            <person name="Jones-Rhoades M."/>
            <person name="Jorgensen R."/>
            <person name="Joshi C."/>
            <person name="Kangasjarvi J."/>
            <person name="Karlsson J."/>
            <person name="Kelleher C."/>
            <person name="Kirkpatrick R."/>
            <person name="Kirst M."/>
            <person name="Kohler A."/>
            <person name="Kalluri U."/>
            <person name="Larimer F."/>
            <person name="Leebens-Mack J."/>
            <person name="Leple J.C."/>
            <person name="Locascio P."/>
            <person name="Lou Y."/>
            <person name="Lucas S."/>
            <person name="Martin F."/>
            <person name="Montanini B."/>
            <person name="Napoli C."/>
            <person name="Nelson D.R."/>
            <person name="Nelson C."/>
            <person name="Nieminen K."/>
            <person name="Nilsson O."/>
            <person name="Pereda V."/>
            <person name="Peter G."/>
            <person name="Philippe R."/>
            <person name="Pilate G."/>
            <person name="Poliakov A."/>
            <person name="Razumovskaya J."/>
            <person name="Richardson P."/>
            <person name="Rinaldi C."/>
            <person name="Ritland K."/>
            <person name="Rouze P."/>
            <person name="Ryaboy D."/>
            <person name="Schmutz J."/>
            <person name="Schrader J."/>
            <person name="Segerman B."/>
            <person name="Shin H."/>
            <person name="Siddiqui A."/>
            <person name="Sterky F."/>
            <person name="Terry A."/>
            <person name="Tsai C.J."/>
            <person name="Uberbacher E."/>
            <person name="Unneberg P."/>
            <person name="Vahala J."/>
            <person name="Wall K."/>
            <person name="Wessler S."/>
            <person name="Yang G."/>
            <person name="Yin T."/>
            <person name="Douglas C."/>
            <person name="Marra M."/>
            <person name="Sandberg G."/>
            <person name="Van de Peer Y."/>
            <person name="Rokhsar D."/>
        </authorList>
    </citation>
    <scope>NUCLEOTIDE SEQUENCE [LARGE SCALE GENOMIC DNA]</scope>
    <source>
        <strain evidence="2">cv. Nisqually</strain>
    </source>
</reference>
<evidence type="ECO:0000313" key="1">
    <source>
        <dbReference type="EMBL" id="RQO98032.1"/>
    </source>
</evidence>
<dbReference type="EMBL" id="CM009300">
    <property type="protein sequence ID" value="RQO98032.1"/>
    <property type="molecule type" value="Genomic_DNA"/>
</dbReference>
<evidence type="ECO:0000313" key="2">
    <source>
        <dbReference type="Proteomes" id="UP000006729"/>
    </source>
</evidence>
<dbReference type="Proteomes" id="UP000006729">
    <property type="component" value="Chromosome 11"/>
</dbReference>
<dbReference type="InParanoid" id="A0A3N7FTW9"/>
<accession>A0A3N7FTW9</accession>
<sequence length="103" mass="11650">MKALCMVNPFRLLAECEAPLVVFCSCLFEGENGAESLGFGAGNSVICRNSIADFLELGDWYIPCSHYNPCILNFSNFIQFTLNHLFLFYYISSYRILINITSN</sequence>
<proteinExistence type="predicted"/>
<gene>
    <name evidence="1" type="ORF">POPTR_011G159250</name>
</gene>
<name>A0A3N7FTW9_POPTR</name>
<organism evidence="1 2">
    <name type="scientific">Populus trichocarpa</name>
    <name type="common">Western balsam poplar</name>
    <name type="synonym">Populus balsamifera subsp. trichocarpa</name>
    <dbReference type="NCBI Taxonomy" id="3694"/>
    <lineage>
        <taxon>Eukaryota</taxon>
        <taxon>Viridiplantae</taxon>
        <taxon>Streptophyta</taxon>
        <taxon>Embryophyta</taxon>
        <taxon>Tracheophyta</taxon>
        <taxon>Spermatophyta</taxon>
        <taxon>Magnoliopsida</taxon>
        <taxon>eudicotyledons</taxon>
        <taxon>Gunneridae</taxon>
        <taxon>Pentapetalae</taxon>
        <taxon>rosids</taxon>
        <taxon>fabids</taxon>
        <taxon>Malpighiales</taxon>
        <taxon>Salicaceae</taxon>
        <taxon>Saliceae</taxon>
        <taxon>Populus</taxon>
    </lineage>
</organism>